<dbReference type="RefSeq" id="WP_390332034.1">
    <property type="nucleotide sequence ID" value="NZ_JBHRTP010000052.1"/>
</dbReference>
<protein>
    <submittedName>
        <fullName evidence="1">Uncharacterized protein</fullName>
    </submittedName>
</protein>
<evidence type="ECO:0000313" key="2">
    <source>
        <dbReference type="Proteomes" id="UP001595530"/>
    </source>
</evidence>
<reference evidence="2" key="1">
    <citation type="journal article" date="2019" name="Int. J. Syst. Evol. Microbiol.">
        <title>The Global Catalogue of Microorganisms (GCM) 10K type strain sequencing project: providing services to taxonomists for standard genome sequencing and annotation.</title>
        <authorList>
            <consortium name="The Broad Institute Genomics Platform"/>
            <consortium name="The Broad Institute Genome Sequencing Center for Infectious Disease"/>
            <person name="Wu L."/>
            <person name="Ma J."/>
        </authorList>
    </citation>
    <scope>NUCLEOTIDE SEQUENCE [LARGE SCALE GENOMIC DNA]</scope>
    <source>
        <strain evidence="2">KCTC 42986</strain>
    </source>
</reference>
<accession>A0ABV7F5Y7</accession>
<comment type="caution">
    <text evidence="1">The sequence shown here is derived from an EMBL/GenBank/DDBJ whole genome shotgun (WGS) entry which is preliminary data.</text>
</comment>
<sequence length="148" mass="16331">MSKTLSARDAIKAEIEHFTKGRDHYQVQLDKLVKALAALDGIDGASPKFQSDQRTTKTRVTQDVKAPGKKVGTLKIPSTGGDFWIKLITDQPQSAPDILKAAIAQLGLTSTKDLKSKLSARMTNALGHLIKSKQIQDSGERRDRRFFK</sequence>
<gene>
    <name evidence="1" type="ORF">ACFOFO_16270</name>
</gene>
<dbReference type="EMBL" id="JBHRTP010000052">
    <property type="protein sequence ID" value="MFC3109498.1"/>
    <property type="molecule type" value="Genomic_DNA"/>
</dbReference>
<dbReference type="Proteomes" id="UP001595530">
    <property type="component" value="Unassembled WGS sequence"/>
</dbReference>
<evidence type="ECO:0000313" key="1">
    <source>
        <dbReference type="EMBL" id="MFC3109498.1"/>
    </source>
</evidence>
<keyword evidence="2" id="KW-1185">Reference proteome</keyword>
<organism evidence="1 2">
    <name type="scientific">Undibacterium arcticum</name>
    <dbReference type="NCBI Taxonomy" id="1762892"/>
    <lineage>
        <taxon>Bacteria</taxon>
        <taxon>Pseudomonadati</taxon>
        <taxon>Pseudomonadota</taxon>
        <taxon>Betaproteobacteria</taxon>
        <taxon>Burkholderiales</taxon>
        <taxon>Oxalobacteraceae</taxon>
        <taxon>Undibacterium</taxon>
    </lineage>
</organism>
<name>A0ABV7F5Y7_9BURK</name>
<proteinExistence type="predicted"/>